<name>G4QHW4_GLANF</name>
<protein>
    <submittedName>
        <fullName evidence="2">Uncharacterized protein</fullName>
    </submittedName>
</protein>
<keyword evidence="1" id="KW-1133">Transmembrane helix</keyword>
<dbReference type="AlphaFoldDB" id="G4QHW4"/>
<gene>
    <name evidence="2" type="ordered locus">GNIT_2400</name>
</gene>
<dbReference type="EMBL" id="CP003060">
    <property type="protein sequence ID" value="AEP30497.1"/>
    <property type="molecule type" value="Genomic_DNA"/>
</dbReference>
<keyword evidence="1" id="KW-0812">Transmembrane</keyword>
<evidence type="ECO:0000313" key="3">
    <source>
        <dbReference type="Proteomes" id="UP000009282"/>
    </source>
</evidence>
<dbReference type="Proteomes" id="UP000009282">
    <property type="component" value="Chromosome"/>
</dbReference>
<evidence type="ECO:0000313" key="2">
    <source>
        <dbReference type="EMBL" id="AEP30497.1"/>
    </source>
</evidence>
<reference evidence="2 3" key="1">
    <citation type="journal article" date="2011" name="J. Bacteriol.">
        <title>Complete genome sequence of seawater bacterium Glaciecola nitratireducens FR1064T.</title>
        <authorList>
            <person name="Bian F."/>
            <person name="Qin Q.L."/>
            <person name="Xie B.B."/>
            <person name="Shu Y.L."/>
            <person name="Zhang X.Y."/>
            <person name="Yu Y."/>
            <person name="Chen B."/>
            <person name="Chen X.L."/>
            <person name="Zhou B.C."/>
            <person name="Zhang Y.Z."/>
        </authorList>
    </citation>
    <scope>NUCLEOTIDE SEQUENCE [LARGE SCALE GENOMIC DNA]</scope>
    <source>
        <strain evidence="3">JCM 12485 / KCTC 12276 / FR1064</strain>
    </source>
</reference>
<proteinExistence type="predicted"/>
<keyword evidence="3" id="KW-1185">Reference proteome</keyword>
<organism evidence="2 3">
    <name type="scientific">Glaciecola nitratireducens (strain JCM 12485 / KCTC 12276 / FR1064)</name>
    <dbReference type="NCBI Taxonomy" id="1085623"/>
    <lineage>
        <taxon>Bacteria</taxon>
        <taxon>Pseudomonadati</taxon>
        <taxon>Pseudomonadota</taxon>
        <taxon>Gammaproteobacteria</taxon>
        <taxon>Alteromonadales</taxon>
        <taxon>Alteromonadaceae</taxon>
        <taxon>Brumicola</taxon>
    </lineage>
</organism>
<feature type="transmembrane region" description="Helical" evidence="1">
    <location>
        <begin position="6"/>
        <end position="28"/>
    </location>
</feature>
<dbReference type="HOGENOM" id="CLU_3310440_0_0_6"/>
<keyword evidence="1" id="KW-0472">Membrane</keyword>
<evidence type="ECO:0000256" key="1">
    <source>
        <dbReference type="SAM" id="Phobius"/>
    </source>
</evidence>
<sequence>MITKEWDSGFLLTKIPVFLGTYISFYIFKKYKKRYKESA</sequence>
<accession>G4QHW4</accession>
<dbReference type="KEGG" id="gni:GNIT_2400"/>